<comment type="caution">
    <text evidence="1">The sequence shown here is derived from an EMBL/GenBank/DDBJ whole genome shotgun (WGS) entry which is preliminary data.</text>
</comment>
<dbReference type="Proteomes" id="UP000824120">
    <property type="component" value="Chromosome 6"/>
</dbReference>
<protein>
    <submittedName>
        <fullName evidence="1">Uncharacterized protein</fullName>
    </submittedName>
</protein>
<gene>
    <name evidence="1" type="ORF">H5410_034169</name>
</gene>
<name>A0A9J5YSN1_SOLCO</name>
<accession>A0A9J5YSN1</accession>
<organism evidence="1 2">
    <name type="scientific">Solanum commersonii</name>
    <name type="common">Commerson's wild potato</name>
    <name type="synonym">Commerson's nightshade</name>
    <dbReference type="NCBI Taxonomy" id="4109"/>
    <lineage>
        <taxon>Eukaryota</taxon>
        <taxon>Viridiplantae</taxon>
        <taxon>Streptophyta</taxon>
        <taxon>Embryophyta</taxon>
        <taxon>Tracheophyta</taxon>
        <taxon>Spermatophyta</taxon>
        <taxon>Magnoliopsida</taxon>
        <taxon>eudicotyledons</taxon>
        <taxon>Gunneridae</taxon>
        <taxon>Pentapetalae</taxon>
        <taxon>asterids</taxon>
        <taxon>lamiids</taxon>
        <taxon>Solanales</taxon>
        <taxon>Solanaceae</taxon>
        <taxon>Solanoideae</taxon>
        <taxon>Solaneae</taxon>
        <taxon>Solanum</taxon>
    </lineage>
</organism>
<evidence type="ECO:0000313" key="2">
    <source>
        <dbReference type="Proteomes" id="UP000824120"/>
    </source>
</evidence>
<dbReference type="EMBL" id="JACXVP010000006">
    <property type="protein sequence ID" value="KAG5602799.1"/>
    <property type="molecule type" value="Genomic_DNA"/>
</dbReference>
<keyword evidence="2" id="KW-1185">Reference proteome</keyword>
<evidence type="ECO:0000313" key="1">
    <source>
        <dbReference type="EMBL" id="KAG5602799.1"/>
    </source>
</evidence>
<proteinExistence type="predicted"/>
<reference evidence="1 2" key="1">
    <citation type="submission" date="2020-09" db="EMBL/GenBank/DDBJ databases">
        <title>De no assembly of potato wild relative species, Solanum commersonii.</title>
        <authorList>
            <person name="Cho K."/>
        </authorList>
    </citation>
    <scope>NUCLEOTIDE SEQUENCE [LARGE SCALE GENOMIC DNA]</scope>
    <source>
        <strain evidence="1">LZ3.2</strain>
        <tissue evidence="1">Leaf</tissue>
    </source>
</reference>
<sequence>MPYGLLHAVHENLKCVLSYTSANHNGPSFHRRFLTLNGAISEAISVLREANSLPRLRLHLRPRLPPLPSPLAGLLLLLLLGLQRGQIPKMVLAPGPVLRLGLQLLVMMMRQIIEALLESGEGIGERAEIVGSY</sequence>
<dbReference type="AlphaFoldDB" id="A0A9J5YSN1"/>